<gene>
    <name evidence="1" type="ORF">J3359_06140</name>
</gene>
<protein>
    <submittedName>
        <fullName evidence="1">Uncharacterized protein</fullName>
    </submittedName>
</protein>
<accession>A0A975CR63</accession>
<keyword evidence="2" id="KW-1185">Reference proteome</keyword>
<dbReference type="RefSeq" id="WP_208079840.1">
    <property type="nucleotide sequence ID" value="NZ_CP071869.1"/>
</dbReference>
<evidence type="ECO:0000313" key="1">
    <source>
        <dbReference type="EMBL" id="QTE23845.1"/>
    </source>
</evidence>
<name>A0A975CR63_9FLAO</name>
<dbReference type="KEGG" id="pcea:J3359_06140"/>
<dbReference type="PROSITE" id="PS51257">
    <property type="entry name" value="PROKAR_LIPOPROTEIN"/>
    <property type="match status" value="1"/>
</dbReference>
<proteinExistence type="predicted"/>
<sequence length="151" mass="17762">MKTLIPFISVVLLFFSCTEEEKFTPLSSLDDYVFEITVNFEDIDKDSKFKIVKYYTNEFDRLESYPFSSYSGTSITERQLLLAFKEYKIVGISIEATENIKNFSVELKQIYSNSFEAFPKFQIINESLDTKKYIFYNFETKELSRENLAAN</sequence>
<reference evidence="1 2" key="1">
    <citation type="submission" date="2021-03" db="EMBL/GenBank/DDBJ databases">
        <title>Complete genome of Polaribacter_sp.SM13.</title>
        <authorList>
            <person name="Jeong S.W."/>
            <person name="Bae J.W."/>
        </authorList>
    </citation>
    <scope>NUCLEOTIDE SEQUENCE [LARGE SCALE GENOMIC DNA]</scope>
    <source>
        <strain evidence="1 2">SM13</strain>
    </source>
</reference>
<dbReference type="EMBL" id="CP071869">
    <property type="protein sequence ID" value="QTE23845.1"/>
    <property type="molecule type" value="Genomic_DNA"/>
</dbReference>
<dbReference type="AlphaFoldDB" id="A0A975CR63"/>
<organism evidence="1 2">
    <name type="scientific">Polaribacter cellanae</name>
    <dbReference type="NCBI Taxonomy" id="2818493"/>
    <lineage>
        <taxon>Bacteria</taxon>
        <taxon>Pseudomonadati</taxon>
        <taxon>Bacteroidota</taxon>
        <taxon>Flavobacteriia</taxon>
        <taxon>Flavobacteriales</taxon>
        <taxon>Flavobacteriaceae</taxon>
    </lineage>
</organism>
<evidence type="ECO:0000313" key="2">
    <source>
        <dbReference type="Proteomes" id="UP000663920"/>
    </source>
</evidence>
<dbReference type="Proteomes" id="UP000663920">
    <property type="component" value="Chromosome"/>
</dbReference>